<sequence>MATILENPQVRLSNLIAAIDGLEEAFATEFSQWDKLNLSTPAHLFQVSYAKVIRILQLVTEEEWKQDADPELKPDLRDIFKRGVNLLSKSFEYVKKADVSLDSIHKLLLSDVRRLCERRDITGRNGLGVHVIRMFNRLYDIWPPAREAWTAGGSDLKPDAEFDRIFDEFYDLDNQSRKMQGDYESYARISWDLLQDACRALHIPESQTSPGDDFFHNNTRPTYVDYPCNSKEFVYGKGDRPGILSVKSRLGAPLNIDQQKNIKNATKKRGATLLPQVSKKARTEWGYGMTQANAVADIEDSLRDIQVLSLGDIHTARPDAEKLVTPTCENRKEILILYKDDLYHIIEDIYTQKFKMPLNEAMFPLTPDKRDVWIQLAENEIVAARGLINFNNGAASSAAETKKLRLAAYRLKLSRALYMLGLLSGESVASPAEIKNALLERLDDWILYEQAWNAGDHYILARVHLSKETFDIVQQHIKARDINIVRWGEMKGELEKSPPPDYYARSDIEESRRRSDVSPILTEEQIKTAKILLDNVLSPKLPSSSDYVLDVREERRRRDWFQKKALARLTGDPMPKWTHKKVVDPFTAGGPPDWQTLPRKTRWERLKYMWVMTFWRLYQLKELEL</sequence>
<dbReference type="STRING" id="37992.A0A4Z0YWC6"/>
<accession>A0A4Z0YWC6</accession>
<keyword evidence="2" id="KW-1185">Reference proteome</keyword>
<evidence type="ECO:0000313" key="1">
    <source>
        <dbReference type="EMBL" id="TGJ82743.1"/>
    </source>
</evidence>
<dbReference type="Proteomes" id="UP000297716">
    <property type="component" value="Unassembled WGS sequence"/>
</dbReference>
<dbReference type="OrthoDB" id="4776590at2759"/>
<proteinExistence type="predicted"/>
<protein>
    <submittedName>
        <fullName evidence="1">Uncharacterized protein</fullName>
    </submittedName>
</protein>
<dbReference type="AlphaFoldDB" id="A0A4Z0YWC6"/>
<reference evidence="1 2" key="1">
    <citation type="submission" date="2019-03" db="EMBL/GenBank/DDBJ databases">
        <title>Draft genome sequence of Xylaria hypoxylon DSM 108379, a ubiquitous saprotrophic-parasitic fungi on hardwood.</title>
        <authorList>
            <person name="Buettner E."/>
            <person name="Leonhardt S."/>
            <person name="Gebauer A.M."/>
            <person name="Liers C."/>
            <person name="Hofrichter M."/>
            <person name="Kellner H."/>
        </authorList>
    </citation>
    <scope>NUCLEOTIDE SEQUENCE [LARGE SCALE GENOMIC DNA]</scope>
    <source>
        <strain evidence="1 2">DSM 108379</strain>
    </source>
</reference>
<evidence type="ECO:0000313" key="2">
    <source>
        <dbReference type="Proteomes" id="UP000297716"/>
    </source>
</evidence>
<comment type="caution">
    <text evidence="1">The sequence shown here is derived from an EMBL/GenBank/DDBJ whole genome shotgun (WGS) entry which is preliminary data.</text>
</comment>
<name>A0A4Z0YWC6_9PEZI</name>
<dbReference type="EMBL" id="SKBN01000117">
    <property type="protein sequence ID" value="TGJ82743.1"/>
    <property type="molecule type" value="Genomic_DNA"/>
</dbReference>
<organism evidence="1 2">
    <name type="scientific">Xylaria hypoxylon</name>
    <dbReference type="NCBI Taxonomy" id="37992"/>
    <lineage>
        <taxon>Eukaryota</taxon>
        <taxon>Fungi</taxon>
        <taxon>Dikarya</taxon>
        <taxon>Ascomycota</taxon>
        <taxon>Pezizomycotina</taxon>
        <taxon>Sordariomycetes</taxon>
        <taxon>Xylariomycetidae</taxon>
        <taxon>Xylariales</taxon>
        <taxon>Xylariaceae</taxon>
        <taxon>Xylaria</taxon>
    </lineage>
</organism>
<gene>
    <name evidence="1" type="ORF">E0Z10_g6020</name>
</gene>